<accession>A0AAN7QD44</accession>
<dbReference type="PROSITE" id="PS00086">
    <property type="entry name" value="CYTOCHROME_P450"/>
    <property type="match status" value="1"/>
</dbReference>
<organism evidence="17 18">
    <name type="scientific">Aquatica leii</name>
    <dbReference type="NCBI Taxonomy" id="1421715"/>
    <lineage>
        <taxon>Eukaryota</taxon>
        <taxon>Metazoa</taxon>
        <taxon>Ecdysozoa</taxon>
        <taxon>Arthropoda</taxon>
        <taxon>Hexapoda</taxon>
        <taxon>Insecta</taxon>
        <taxon>Pterygota</taxon>
        <taxon>Neoptera</taxon>
        <taxon>Endopterygota</taxon>
        <taxon>Coleoptera</taxon>
        <taxon>Polyphaga</taxon>
        <taxon>Elateriformia</taxon>
        <taxon>Elateroidea</taxon>
        <taxon>Lampyridae</taxon>
        <taxon>Luciolinae</taxon>
        <taxon>Aquatica</taxon>
    </lineage>
</organism>
<feature type="transmembrane region" description="Helical" evidence="16">
    <location>
        <begin position="493"/>
        <end position="510"/>
    </location>
</feature>
<evidence type="ECO:0000256" key="16">
    <source>
        <dbReference type="SAM" id="Phobius"/>
    </source>
</evidence>
<keyword evidence="6 14" id="KW-0349">Heme</keyword>
<evidence type="ECO:0000256" key="7">
    <source>
        <dbReference type="ARBA" id="ARBA00022723"/>
    </source>
</evidence>
<dbReference type="FunFam" id="1.10.630.10:FF:000042">
    <property type="entry name" value="Cytochrome P450"/>
    <property type="match status" value="1"/>
</dbReference>
<feature type="transmembrane region" description="Helical" evidence="16">
    <location>
        <begin position="313"/>
        <end position="337"/>
    </location>
</feature>
<evidence type="ECO:0000256" key="9">
    <source>
        <dbReference type="ARBA" id="ARBA00022848"/>
    </source>
</evidence>
<dbReference type="InterPro" id="IPR050476">
    <property type="entry name" value="Insect_CytP450_Detox"/>
</dbReference>
<keyword evidence="8" id="KW-0256">Endoplasmic reticulum</keyword>
<dbReference type="CDD" id="cd11056">
    <property type="entry name" value="CYP6-like"/>
    <property type="match status" value="1"/>
</dbReference>
<dbReference type="InterPro" id="IPR002403">
    <property type="entry name" value="Cyt_P450_E_grp-IV"/>
</dbReference>
<gene>
    <name evidence="17" type="ORF">RN001_013368</name>
</gene>
<keyword evidence="16" id="KW-1133">Transmembrane helix</keyword>
<evidence type="ECO:0000256" key="1">
    <source>
        <dbReference type="ARBA" id="ARBA00001971"/>
    </source>
</evidence>
<reference evidence="18" key="1">
    <citation type="submission" date="2023-01" db="EMBL/GenBank/DDBJ databases">
        <title>Key to firefly adult light organ development and bioluminescence: homeobox transcription factors regulate luciferase expression and transportation to peroxisome.</title>
        <authorList>
            <person name="Fu X."/>
        </authorList>
    </citation>
    <scope>NUCLEOTIDE SEQUENCE [LARGE SCALE GENOMIC DNA]</scope>
</reference>
<dbReference type="SUPFAM" id="SSF48264">
    <property type="entry name" value="Cytochrome P450"/>
    <property type="match status" value="1"/>
</dbReference>
<keyword evidence="18" id="KW-1185">Reference proteome</keyword>
<dbReference type="GO" id="GO:0004497">
    <property type="term" value="F:monooxygenase activity"/>
    <property type="evidence" value="ECO:0007669"/>
    <property type="project" value="UniProtKB-KW"/>
</dbReference>
<feature type="binding site" description="axial binding residue" evidence="14">
    <location>
        <position position="458"/>
    </location>
    <ligand>
        <name>heme</name>
        <dbReference type="ChEBI" id="CHEBI:30413"/>
    </ligand>
    <ligandPart>
        <name>Fe</name>
        <dbReference type="ChEBI" id="CHEBI:18248"/>
    </ligandPart>
</feature>
<comment type="subcellular location">
    <subcellularLocation>
        <location evidence="4">Endoplasmic reticulum membrane</location>
        <topology evidence="4">Peripheral membrane protein</topology>
    </subcellularLocation>
    <subcellularLocation>
        <location evidence="3">Microsome membrane</location>
        <topology evidence="3">Peripheral membrane protein</topology>
    </subcellularLocation>
</comment>
<keyword evidence="10 15" id="KW-0560">Oxidoreductase</keyword>
<feature type="transmembrane region" description="Helical" evidence="16">
    <location>
        <begin position="16"/>
        <end position="35"/>
    </location>
</feature>
<keyword evidence="13 16" id="KW-0472">Membrane</keyword>
<dbReference type="InterPro" id="IPR017972">
    <property type="entry name" value="Cyt_P450_CS"/>
</dbReference>
<dbReference type="Gene3D" id="1.10.630.10">
    <property type="entry name" value="Cytochrome P450"/>
    <property type="match status" value="1"/>
</dbReference>
<comment type="similarity">
    <text evidence="5 15">Belongs to the cytochrome P450 family.</text>
</comment>
<comment type="cofactor">
    <cofactor evidence="1 14">
        <name>heme</name>
        <dbReference type="ChEBI" id="CHEBI:30413"/>
    </cofactor>
</comment>
<dbReference type="InterPro" id="IPR001128">
    <property type="entry name" value="Cyt_P450"/>
</dbReference>
<evidence type="ECO:0000256" key="11">
    <source>
        <dbReference type="ARBA" id="ARBA00023004"/>
    </source>
</evidence>
<dbReference type="GO" id="GO:0016705">
    <property type="term" value="F:oxidoreductase activity, acting on paired donors, with incorporation or reduction of molecular oxygen"/>
    <property type="evidence" value="ECO:0007669"/>
    <property type="project" value="InterPro"/>
</dbReference>
<dbReference type="GO" id="GO:0005789">
    <property type="term" value="C:endoplasmic reticulum membrane"/>
    <property type="evidence" value="ECO:0007669"/>
    <property type="project" value="UniProtKB-SubCell"/>
</dbReference>
<dbReference type="AlphaFoldDB" id="A0AAN7QD44"/>
<dbReference type="PANTHER" id="PTHR24292:SF54">
    <property type="entry name" value="CYP9F3-RELATED"/>
    <property type="match status" value="1"/>
</dbReference>
<proteinExistence type="inferred from homology"/>
<dbReference type="GO" id="GO:0020037">
    <property type="term" value="F:heme binding"/>
    <property type="evidence" value="ECO:0007669"/>
    <property type="project" value="InterPro"/>
</dbReference>
<name>A0AAN7QD44_9COLE</name>
<evidence type="ECO:0000256" key="8">
    <source>
        <dbReference type="ARBA" id="ARBA00022824"/>
    </source>
</evidence>
<evidence type="ECO:0000256" key="2">
    <source>
        <dbReference type="ARBA" id="ARBA00003690"/>
    </source>
</evidence>
<protein>
    <recommendedName>
        <fullName evidence="19">Cytochrome P450</fullName>
    </recommendedName>
</protein>
<dbReference type="Proteomes" id="UP001353858">
    <property type="component" value="Unassembled WGS sequence"/>
</dbReference>
<keyword evidence="7 14" id="KW-0479">Metal-binding</keyword>
<dbReference type="PRINTS" id="PR00385">
    <property type="entry name" value="P450"/>
</dbReference>
<feature type="transmembrane region" description="Helical" evidence="16">
    <location>
        <begin position="224"/>
        <end position="242"/>
    </location>
</feature>
<comment type="caution">
    <text evidence="17">The sequence shown here is derived from an EMBL/GenBank/DDBJ whole genome shotgun (WGS) entry which is preliminary data.</text>
</comment>
<evidence type="ECO:0000313" key="18">
    <source>
        <dbReference type="Proteomes" id="UP001353858"/>
    </source>
</evidence>
<evidence type="ECO:0000256" key="13">
    <source>
        <dbReference type="ARBA" id="ARBA00023136"/>
    </source>
</evidence>
<keyword evidence="9" id="KW-0492">Microsome</keyword>
<dbReference type="Pfam" id="PF00067">
    <property type="entry name" value="p450"/>
    <property type="match status" value="1"/>
</dbReference>
<dbReference type="InterPro" id="IPR036396">
    <property type="entry name" value="Cyt_P450_sf"/>
</dbReference>
<dbReference type="PRINTS" id="PR00465">
    <property type="entry name" value="EP450IV"/>
</dbReference>
<evidence type="ECO:0008006" key="19">
    <source>
        <dbReference type="Google" id="ProtNLM"/>
    </source>
</evidence>
<evidence type="ECO:0000256" key="5">
    <source>
        <dbReference type="ARBA" id="ARBA00010617"/>
    </source>
</evidence>
<keyword evidence="16" id="KW-0812">Transmembrane</keyword>
<sequence length="519" mass="60511">MYNLFSVRYCFLSKTTMIWLIVLTILSVLFFYKVVKPLSYWKDRGVTHKKPWPLLGNFSAIAFQQKPIFYQVLDWYNQFSNERYFGIHQFTLPILYIRDIDLIKRITVKDFDQFIDHNNIISEDVEPLMGKNLFNLKGQRWRDMRATLSPSFTSSKMKMMFTLISECAEQFTKYFEKQNEGLLEVEVKDVFTRFTNDAIATVAFGLKCNSLEDKNNAFYMMGKTVTTFRGLTLLAINLYSMFPKLSKFLQLRILSKSVVKFFTGIIKETLNKREKEGLVRPDMIHLLMEARKEQMSNDTKKSNYKLVLTDEDITAQALIFIFGGFETSATLMCFVAYELALNKDIQMQLQNEIDETLNECNGILTYEALHKMKYLDMVVSETLRKWPPGFLLDRLCVKDYVVEPANSSEKQLVIEKGDLIQIPFPNPDTFDPERFNDENKHNIEPFSYLPFGSGPRNCIASRFALMENKTLIFHLLSKFDIVRIDKTPYPMKIAANAFNIVPVGGFWLGFKLRENKQLT</sequence>
<evidence type="ECO:0000256" key="14">
    <source>
        <dbReference type="PIRSR" id="PIRSR602403-1"/>
    </source>
</evidence>
<dbReference type="GO" id="GO:0005506">
    <property type="term" value="F:iron ion binding"/>
    <property type="evidence" value="ECO:0007669"/>
    <property type="project" value="InterPro"/>
</dbReference>
<evidence type="ECO:0000256" key="10">
    <source>
        <dbReference type="ARBA" id="ARBA00023002"/>
    </source>
</evidence>
<evidence type="ECO:0000256" key="15">
    <source>
        <dbReference type="RuleBase" id="RU000461"/>
    </source>
</evidence>
<dbReference type="EMBL" id="JARPUR010000006">
    <property type="protein sequence ID" value="KAK4874008.1"/>
    <property type="molecule type" value="Genomic_DNA"/>
</dbReference>
<comment type="function">
    <text evidence="2">May be involved in the metabolism of insect hormones and in the breakdown of synthetic insecticides.</text>
</comment>
<evidence type="ECO:0000256" key="3">
    <source>
        <dbReference type="ARBA" id="ARBA00004174"/>
    </source>
</evidence>
<dbReference type="PANTHER" id="PTHR24292">
    <property type="entry name" value="CYTOCHROME P450"/>
    <property type="match status" value="1"/>
</dbReference>
<evidence type="ECO:0000313" key="17">
    <source>
        <dbReference type="EMBL" id="KAK4874008.1"/>
    </source>
</evidence>
<keyword evidence="12 15" id="KW-0503">Monooxygenase</keyword>
<evidence type="ECO:0000256" key="4">
    <source>
        <dbReference type="ARBA" id="ARBA00004406"/>
    </source>
</evidence>
<evidence type="ECO:0000256" key="12">
    <source>
        <dbReference type="ARBA" id="ARBA00023033"/>
    </source>
</evidence>
<evidence type="ECO:0000256" key="6">
    <source>
        <dbReference type="ARBA" id="ARBA00022617"/>
    </source>
</evidence>
<keyword evidence="11 14" id="KW-0408">Iron</keyword>